<reference evidence="2 3" key="1">
    <citation type="submission" date="2023-04" db="EMBL/GenBank/DDBJ databases">
        <title>Marinoamorphus aggregata gen. nov., sp. Nov., isolate from tissue of brittle star Ophioplocus japonicus.</title>
        <authorList>
            <person name="Kawano K."/>
            <person name="Sawayama S."/>
            <person name="Nakagawa S."/>
        </authorList>
    </citation>
    <scope>NUCLEOTIDE SEQUENCE [LARGE SCALE GENOMIC DNA]</scope>
    <source>
        <strain evidence="2 3">NKW23</strain>
    </source>
</reference>
<gene>
    <name evidence="2" type="ORF">LNKW23_02480</name>
</gene>
<comment type="caution">
    <text evidence="2">The sequence shown here is derived from an EMBL/GenBank/DDBJ whole genome shotgun (WGS) entry which is preliminary data.</text>
</comment>
<accession>A0ABQ6LKW4</accession>
<dbReference type="Proteomes" id="UP001239909">
    <property type="component" value="Unassembled WGS sequence"/>
</dbReference>
<feature type="transmembrane region" description="Helical" evidence="1">
    <location>
        <begin position="31"/>
        <end position="49"/>
    </location>
</feature>
<evidence type="ECO:0000313" key="3">
    <source>
        <dbReference type="Proteomes" id="UP001239909"/>
    </source>
</evidence>
<keyword evidence="1" id="KW-0812">Transmembrane</keyword>
<proteinExistence type="predicted"/>
<evidence type="ECO:0000313" key="2">
    <source>
        <dbReference type="EMBL" id="GMG81036.1"/>
    </source>
</evidence>
<keyword evidence="3" id="KW-1185">Reference proteome</keyword>
<dbReference type="RefSeq" id="WP_285669661.1">
    <property type="nucleotide sequence ID" value="NZ_BSYI01000002.1"/>
</dbReference>
<name>A0ABQ6LKW4_9RHOB</name>
<organism evidence="2 3">
    <name type="scientific">Paralimibaculum aggregatum</name>
    <dbReference type="NCBI Taxonomy" id="3036245"/>
    <lineage>
        <taxon>Bacteria</taxon>
        <taxon>Pseudomonadati</taxon>
        <taxon>Pseudomonadota</taxon>
        <taxon>Alphaproteobacteria</taxon>
        <taxon>Rhodobacterales</taxon>
        <taxon>Paracoccaceae</taxon>
        <taxon>Paralimibaculum</taxon>
    </lineage>
</organism>
<dbReference type="EMBL" id="BSYI01000002">
    <property type="protein sequence ID" value="GMG81036.1"/>
    <property type="molecule type" value="Genomic_DNA"/>
</dbReference>
<evidence type="ECO:0000256" key="1">
    <source>
        <dbReference type="SAM" id="Phobius"/>
    </source>
</evidence>
<protein>
    <submittedName>
        <fullName evidence="2">Uncharacterized protein</fullName>
    </submittedName>
</protein>
<keyword evidence="1" id="KW-0472">Membrane</keyword>
<keyword evidence="1" id="KW-1133">Transmembrane helix</keyword>
<sequence>MIFILIASIALGLGAAGLVWGLGRLTGRRPPRFLAPVAGGLAMFAFMLWNEYSWFERSRAMLPEGAAVAESYDYSSLVQPWTLAVPRVARFAAVEVSGTPWPERPALLLGAVTLHARFEPAARIPHLFDCEGLRRAALTPAEWAAFERGAPPEPAALAWAAAGPDDALTSTACTNRGTN</sequence>